<dbReference type="Proteomes" id="UP000018461">
    <property type="component" value="Unassembled WGS sequence"/>
</dbReference>
<evidence type="ECO:0000256" key="1">
    <source>
        <dbReference type="SAM" id="MobiDB-lite"/>
    </source>
</evidence>
<feature type="region of interest" description="Disordered" evidence="1">
    <location>
        <begin position="1"/>
        <end position="30"/>
    </location>
</feature>
<dbReference type="STRING" id="796943.HMPREF9625_01672"/>
<organism evidence="2 3">
    <name type="scientific">Oribacterium parvum ACB1</name>
    <dbReference type="NCBI Taxonomy" id="796943"/>
    <lineage>
        <taxon>Bacteria</taxon>
        <taxon>Bacillati</taxon>
        <taxon>Bacillota</taxon>
        <taxon>Clostridia</taxon>
        <taxon>Lachnospirales</taxon>
        <taxon>Lachnospiraceae</taxon>
        <taxon>Oribacterium</taxon>
    </lineage>
</organism>
<dbReference type="AlphaFoldDB" id="G9WQN9"/>
<evidence type="ECO:0000313" key="2">
    <source>
        <dbReference type="EMBL" id="EHL09699.1"/>
    </source>
</evidence>
<reference evidence="2" key="1">
    <citation type="submission" date="2011-08" db="EMBL/GenBank/DDBJ databases">
        <authorList>
            <consortium name="The Broad Institute Genome Sequencing Platform"/>
            <person name="Earl A."/>
            <person name="Ward D."/>
            <person name="Feldgarden M."/>
            <person name="Gevers D."/>
            <person name="Sizova M."/>
            <person name="Hazen A."/>
            <person name="Epstein S."/>
            <person name="Young S.K."/>
            <person name="Zeng Q."/>
            <person name="Gargeya S."/>
            <person name="Fitzgerald M."/>
            <person name="Haas B."/>
            <person name="Abouelleil A."/>
            <person name="Alvarado L."/>
            <person name="Arachchi H.M."/>
            <person name="Berlin A."/>
            <person name="Brown A."/>
            <person name="Chapman S.B."/>
            <person name="Chen Z."/>
            <person name="Dunbar C."/>
            <person name="Freedman E."/>
            <person name="Gearin G."/>
            <person name="Gellesch M."/>
            <person name="Goldberg J."/>
            <person name="Griggs A."/>
            <person name="Gujja S."/>
            <person name="Heiman D."/>
            <person name="Howarth C."/>
            <person name="Larson L."/>
            <person name="Lui A."/>
            <person name="MacDonald P.J.P."/>
            <person name="Montmayeur A."/>
            <person name="Murphy C."/>
            <person name="Neiman D."/>
            <person name="Pearson M."/>
            <person name="Priest M."/>
            <person name="Roberts A."/>
            <person name="Saif S."/>
            <person name="Shea T."/>
            <person name="Shenoy N."/>
            <person name="Sisk P."/>
            <person name="Stolte C."/>
            <person name="Sykes S."/>
            <person name="Wortman J."/>
            <person name="Nusbaum C."/>
            <person name="Birren B."/>
        </authorList>
    </citation>
    <scope>NUCLEOTIDE SEQUENCE</scope>
    <source>
        <strain evidence="2">ACB1</strain>
    </source>
</reference>
<proteinExistence type="predicted"/>
<sequence>MKSSDGTDPGAYDFTFVAEDPKNDSSFPII</sequence>
<evidence type="ECO:0000313" key="3">
    <source>
        <dbReference type="Proteomes" id="UP000018461"/>
    </source>
</evidence>
<reference evidence="2" key="2">
    <citation type="submission" date="2013-03" db="EMBL/GenBank/DDBJ databases">
        <title>The Genome Sequence of Oribacterium sp. ACB1.</title>
        <authorList>
            <consortium name="The Broad Institute Genomics Platform"/>
            <consortium name="The Broad Institute Genome Sequencing Center for Infectious Disease"/>
            <person name="Earl A."/>
            <person name="Ward D."/>
            <person name="Feldgarden M."/>
            <person name="Gevers D."/>
            <person name="Sizova M."/>
            <person name="Hazen A."/>
            <person name="Epstein S."/>
            <person name="Walker B."/>
            <person name="Young S."/>
            <person name="Zeng Q."/>
            <person name="Gargeya S."/>
            <person name="Fitzgerald M."/>
            <person name="Haas B."/>
            <person name="Abouelleil A."/>
            <person name="Allen A.W."/>
            <person name="Alvarado L."/>
            <person name="Arachchi H.M."/>
            <person name="Berlin A.M."/>
            <person name="Chapman S.B."/>
            <person name="Gainer-Dewar J."/>
            <person name="Goldberg J."/>
            <person name="Griggs A."/>
            <person name="Gujja S."/>
            <person name="Hansen M."/>
            <person name="Howarth C."/>
            <person name="Imamovic A."/>
            <person name="Ireland A."/>
            <person name="Larimer J."/>
            <person name="McCowan C."/>
            <person name="Murphy C."/>
            <person name="Pearson M."/>
            <person name="Poon T.W."/>
            <person name="Priest M."/>
            <person name="Roberts A."/>
            <person name="Saif S."/>
            <person name="Shea T."/>
            <person name="Sisk P."/>
            <person name="Sykes S."/>
            <person name="Wortman J."/>
            <person name="Nusbaum C."/>
            <person name="Birren B."/>
        </authorList>
    </citation>
    <scope>NUCLEOTIDE SEQUENCE [LARGE SCALE GENOMIC DNA]</scope>
    <source>
        <strain evidence="2">ACB1</strain>
    </source>
</reference>
<keyword evidence="3" id="KW-1185">Reference proteome</keyword>
<dbReference type="EMBL" id="AFZC02000002">
    <property type="protein sequence ID" value="EHL09699.1"/>
    <property type="molecule type" value="Genomic_DNA"/>
</dbReference>
<protein>
    <submittedName>
        <fullName evidence="2">Uncharacterized protein</fullName>
    </submittedName>
</protein>
<dbReference type="HOGENOM" id="CLU_3404604_0_0_9"/>
<comment type="caution">
    <text evidence="2">The sequence shown here is derived from an EMBL/GenBank/DDBJ whole genome shotgun (WGS) entry which is preliminary data.</text>
</comment>
<name>G9WQN9_9FIRM</name>
<gene>
    <name evidence="2" type="ORF">HMPREF9625_01672</name>
</gene>
<accession>G9WQN9</accession>